<dbReference type="Pfam" id="PF13516">
    <property type="entry name" value="LRR_6"/>
    <property type="match status" value="2"/>
</dbReference>
<dbReference type="PANTHER" id="PTHR24113:SF12">
    <property type="entry name" value="RAN GTPASE-ACTIVATING PROTEIN 1"/>
    <property type="match status" value="1"/>
</dbReference>
<dbReference type="InterPro" id="IPR032675">
    <property type="entry name" value="LRR_dom_sf"/>
</dbReference>
<dbReference type="InterPro" id="IPR027038">
    <property type="entry name" value="RanGap"/>
</dbReference>
<dbReference type="EMBL" id="JADGIZ020000003">
    <property type="protein sequence ID" value="KAL2919301.1"/>
    <property type="molecule type" value="Genomic_DNA"/>
</dbReference>
<reference evidence="4 5" key="1">
    <citation type="submission" date="2023-09" db="EMBL/GenBank/DDBJ databases">
        <title>Pangenome analysis of Batrachochytrium dendrobatidis and related Chytrids.</title>
        <authorList>
            <person name="Yacoub M.N."/>
            <person name="Stajich J.E."/>
            <person name="James T.Y."/>
        </authorList>
    </citation>
    <scope>NUCLEOTIDE SEQUENCE [LARGE SCALE GENOMIC DNA]</scope>
    <source>
        <strain evidence="4 5">JEL0888</strain>
    </source>
</reference>
<evidence type="ECO:0000256" key="2">
    <source>
        <dbReference type="ARBA" id="ARBA00022614"/>
    </source>
</evidence>
<keyword evidence="3" id="KW-0677">Repeat</keyword>
<dbReference type="PANTHER" id="PTHR24113">
    <property type="entry name" value="RAN GTPASE-ACTIVATING PROTEIN 1"/>
    <property type="match status" value="1"/>
</dbReference>
<dbReference type="SUPFAM" id="SSF52047">
    <property type="entry name" value="RNI-like"/>
    <property type="match status" value="1"/>
</dbReference>
<protein>
    <recommendedName>
        <fullName evidence="6">RNI-like protein</fullName>
    </recommendedName>
</protein>
<dbReference type="Proteomes" id="UP001527925">
    <property type="component" value="Unassembled WGS sequence"/>
</dbReference>
<evidence type="ECO:0000256" key="1">
    <source>
        <dbReference type="ARBA" id="ARBA00022468"/>
    </source>
</evidence>
<comment type="caution">
    <text evidence="4">The sequence shown here is derived from an EMBL/GenBank/DDBJ whole genome shotgun (WGS) entry which is preliminary data.</text>
</comment>
<proteinExistence type="predicted"/>
<keyword evidence="2" id="KW-0433">Leucine-rich repeat</keyword>
<dbReference type="Gene3D" id="3.80.10.10">
    <property type="entry name" value="Ribonuclease Inhibitor"/>
    <property type="match status" value="2"/>
</dbReference>
<accession>A0ABR4NIH2</accession>
<sequence>MPICRPSAPPTALAIDRAAAPLDPPPLLVVVDDDAQSDLPPAYTSADPLAPLPDIIAQKPWNSDAVSYIGEQLSVDQMCTVLEHVGRNASVKKLYLAGNNVALTDEVMPILARSMRTNTTLTYLNLASCSLSTKGAAILGIILRSNVTLDTLLVQDNSLCEDGAAAFAKTLAGPSRTAQNATLRTLNISGNAIMDSGFAALSHALIKSLVGLRELYLVSNSLTDNSAMLLGHLVASHPALEMLFLQGNNFSNATVLAIDKVINPSLSLVSFLYNKKITLRSNSIVNKKRIWWKPKHETRYSQNAQLPLIRSPSWGGI</sequence>
<evidence type="ECO:0000256" key="3">
    <source>
        <dbReference type="ARBA" id="ARBA00022737"/>
    </source>
</evidence>
<keyword evidence="1" id="KW-0343">GTPase activation</keyword>
<dbReference type="InterPro" id="IPR001611">
    <property type="entry name" value="Leu-rich_rpt"/>
</dbReference>
<dbReference type="SMART" id="SM00368">
    <property type="entry name" value="LRR_RI"/>
    <property type="match status" value="4"/>
</dbReference>
<evidence type="ECO:0000313" key="5">
    <source>
        <dbReference type="Proteomes" id="UP001527925"/>
    </source>
</evidence>
<gene>
    <name evidence="4" type="ORF">HK105_200944</name>
</gene>
<evidence type="ECO:0000313" key="4">
    <source>
        <dbReference type="EMBL" id="KAL2919301.1"/>
    </source>
</evidence>
<organism evidence="4 5">
    <name type="scientific">Polyrhizophydium stewartii</name>
    <dbReference type="NCBI Taxonomy" id="2732419"/>
    <lineage>
        <taxon>Eukaryota</taxon>
        <taxon>Fungi</taxon>
        <taxon>Fungi incertae sedis</taxon>
        <taxon>Chytridiomycota</taxon>
        <taxon>Chytridiomycota incertae sedis</taxon>
        <taxon>Chytridiomycetes</taxon>
        <taxon>Rhizophydiales</taxon>
        <taxon>Rhizophydiales incertae sedis</taxon>
        <taxon>Polyrhizophydium</taxon>
    </lineage>
</organism>
<keyword evidence="5" id="KW-1185">Reference proteome</keyword>
<name>A0ABR4NIH2_9FUNG</name>
<evidence type="ECO:0008006" key="6">
    <source>
        <dbReference type="Google" id="ProtNLM"/>
    </source>
</evidence>